<dbReference type="PANTHER" id="PTHR48050">
    <property type="entry name" value="STEROL 3-BETA-GLUCOSYLTRANSFERASE"/>
    <property type="match status" value="1"/>
</dbReference>
<sequence>MTTVLMVAHGTDGDVAPVIRIGAELQRRGHRVALLTHARYSRRTRAAGIRFVAVDTVAADADSQADGVADLNSIGERTDLAAVRDYYERHGFGAQLRFECRALRRLHRPGETVLVGLSLSCLSVLTAAELLGAPAVCLAASPHHLAVLDRAAAEYAEIFGTGVDLVRAEFGLPGIADWVSWLGSAGTRIGTWPAWFDAAGARAPDGVHLTGFVLGDEDGPAAGPLPEAVTGDAVLVAGSTGALSSARFYRSAVSAAVATGRPVIVATRSPELLPDPLPSGVRWFPHLPFREVVPQVAAVIHHGGIGVSARALVSGTPQLILPSGFDRPDNARRLAAVSLAHWLPQSSWEPDAVLRQLDAVLARGRVTLPQPLSQPIDAVSATADVVDAL</sequence>
<evidence type="ECO:0000259" key="1">
    <source>
        <dbReference type="Pfam" id="PF03033"/>
    </source>
</evidence>
<accession>A0A841C2G2</accession>
<dbReference type="InterPro" id="IPR050426">
    <property type="entry name" value="Glycosyltransferase_28"/>
</dbReference>
<dbReference type="InterPro" id="IPR004276">
    <property type="entry name" value="GlycoTrans_28_N"/>
</dbReference>
<proteinExistence type="predicted"/>
<evidence type="ECO:0000313" key="3">
    <source>
        <dbReference type="EMBL" id="MBB5874105.1"/>
    </source>
</evidence>
<dbReference type="Pfam" id="PF03033">
    <property type="entry name" value="Glyco_transf_28"/>
    <property type="match status" value="1"/>
</dbReference>
<evidence type="ECO:0000259" key="2">
    <source>
        <dbReference type="Pfam" id="PF06722"/>
    </source>
</evidence>
<dbReference type="EMBL" id="JACHMN010000003">
    <property type="protein sequence ID" value="MBB5874105.1"/>
    <property type="molecule type" value="Genomic_DNA"/>
</dbReference>
<dbReference type="SUPFAM" id="SSF53756">
    <property type="entry name" value="UDP-Glycosyltransferase/glycogen phosphorylase"/>
    <property type="match status" value="1"/>
</dbReference>
<dbReference type="InterPro" id="IPR010610">
    <property type="entry name" value="EryCIII-like_C"/>
</dbReference>
<evidence type="ECO:0000313" key="4">
    <source>
        <dbReference type="Proteomes" id="UP000587527"/>
    </source>
</evidence>
<comment type="caution">
    <text evidence="3">The sequence shown here is derived from an EMBL/GenBank/DDBJ whole genome shotgun (WGS) entry which is preliminary data.</text>
</comment>
<dbReference type="Proteomes" id="UP000587527">
    <property type="component" value="Unassembled WGS sequence"/>
</dbReference>
<dbReference type="GO" id="GO:1901137">
    <property type="term" value="P:carbohydrate derivative biosynthetic process"/>
    <property type="evidence" value="ECO:0007669"/>
    <property type="project" value="UniProtKB-ARBA"/>
</dbReference>
<feature type="domain" description="Glycosyltransferase family 28 N-terminal" evidence="1">
    <location>
        <begin position="4"/>
        <end position="57"/>
    </location>
</feature>
<dbReference type="RefSeq" id="WP_184845938.1">
    <property type="nucleotide sequence ID" value="NZ_JACHMN010000003.1"/>
</dbReference>
<dbReference type="AlphaFoldDB" id="A0A841C2G2"/>
<dbReference type="GO" id="GO:0005975">
    <property type="term" value="P:carbohydrate metabolic process"/>
    <property type="evidence" value="ECO:0007669"/>
    <property type="project" value="InterPro"/>
</dbReference>
<dbReference type="GO" id="GO:0016758">
    <property type="term" value="F:hexosyltransferase activity"/>
    <property type="evidence" value="ECO:0007669"/>
    <property type="project" value="InterPro"/>
</dbReference>
<dbReference type="Pfam" id="PF06722">
    <property type="entry name" value="EryCIII-like_C"/>
    <property type="match status" value="1"/>
</dbReference>
<dbReference type="PANTHER" id="PTHR48050:SF13">
    <property type="entry name" value="STEROL 3-BETA-GLUCOSYLTRANSFERASE UGT80A2"/>
    <property type="match status" value="1"/>
</dbReference>
<feature type="domain" description="Erythromycin biosynthesis protein CIII-like C-terminal" evidence="2">
    <location>
        <begin position="275"/>
        <end position="361"/>
    </location>
</feature>
<keyword evidence="3" id="KW-0808">Transferase</keyword>
<reference evidence="3 4" key="1">
    <citation type="submission" date="2020-08" db="EMBL/GenBank/DDBJ databases">
        <title>Sequencing the genomes of 1000 actinobacteria strains.</title>
        <authorList>
            <person name="Klenk H.-P."/>
        </authorList>
    </citation>
    <scope>NUCLEOTIDE SEQUENCE [LARGE SCALE GENOMIC DNA]</scope>
    <source>
        <strain evidence="3 4">DSM 45362</strain>
    </source>
</reference>
<keyword evidence="4" id="KW-1185">Reference proteome</keyword>
<dbReference type="Gene3D" id="3.40.50.2000">
    <property type="entry name" value="Glycogen Phosphorylase B"/>
    <property type="match status" value="2"/>
</dbReference>
<name>A0A841C2G2_9ACTN</name>
<organism evidence="3 4">
    <name type="scientific">Allocatelliglobosispora scoriae</name>
    <dbReference type="NCBI Taxonomy" id="643052"/>
    <lineage>
        <taxon>Bacteria</taxon>
        <taxon>Bacillati</taxon>
        <taxon>Actinomycetota</taxon>
        <taxon>Actinomycetes</taxon>
        <taxon>Micromonosporales</taxon>
        <taxon>Micromonosporaceae</taxon>
        <taxon>Allocatelliglobosispora</taxon>
    </lineage>
</organism>
<protein>
    <submittedName>
        <fullName evidence="3">UDP:flavonoid glycosyltransferase YjiC (YdhE family)</fullName>
    </submittedName>
</protein>
<gene>
    <name evidence="3" type="ORF">F4553_007539</name>
</gene>